<dbReference type="InterPro" id="IPR050924">
    <property type="entry name" value="Peroxiredoxin_BCP/PrxQ"/>
</dbReference>
<accession>A0A0U1LQD7</accession>
<keyword evidence="4" id="KW-0560">Oxidoreductase</keyword>
<proteinExistence type="inferred from homology"/>
<keyword evidence="2" id="KW-0575">Peroxidase</keyword>
<dbReference type="Proteomes" id="UP000054383">
    <property type="component" value="Unassembled WGS sequence"/>
</dbReference>
<comment type="similarity">
    <text evidence="8">Belongs to the peroxiredoxin family. BCP/PrxQ subfamily.</text>
</comment>
<dbReference type="SUPFAM" id="SSF52833">
    <property type="entry name" value="Thioredoxin-like"/>
    <property type="match status" value="1"/>
</dbReference>
<evidence type="ECO:0000256" key="4">
    <source>
        <dbReference type="ARBA" id="ARBA00023002"/>
    </source>
</evidence>
<dbReference type="PANTHER" id="PTHR42801:SF23">
    <property type="entry name" value="PEROXIREDOXIN DOT5"/>
    <property type="match status" value="1"/>
</dbReference>
<keyword evidence="13" id="KW-1185">Reference proteome</keyword>
<dbReference type="GO" id="GO:0008379">
    <property type="term" value="F:thioredoxin peroxidase activity"/>
    <property type="evidence" value="ECO:0007669"/>
    <property type="project" value="TreeGrafter"/>
</dbReference>
<dbReference type="CDD" id="cd03017">
    <property type="entry name" value="PRX_BCP"/>
    <property type="match status" value="1"/>
</dbReference>
<evidence type="ECO:0000256" key="1">
    <source>
        <dbReference type="ARBA" id="ARBA00013017"/>
    </source>
</evidence>
<feature type="domain" description="Thioredoxin" evidence="11">
    <location>
        <begin position="45"/>
        <end position="240"/>
    </location>
</feature>
<dbReference type="Pfam" id="PF00578">
    <property type="entry name" value="AhpC-TSA"/>
    <property type="match status" value="1"/>
</dbReference>
<comment type="catalytic activity">
    <reaction evidence="9">
        <text>a hydroperoxide + [thioredoxin]-dithiol = an alcohol + [thioredoxin]-disulfide + H2O</text>
        <dbReference type="Rhea" id="RHEA:62620"/>
        <dbReference type="Rhea" id="RHEA-COMP:10698"/>
        <dbReference type="Rhea" id="RHEA-COMP:10700"/>
        <dbReference type="ChEBI" id="CHEBI:15377"/>
        <dbReference type="ChEBI" id="CHEBI:29950"/>
        <dbReference type="ChEBI" id="CHEBI:30879"/>
        <dbReference type="ChEBI" id="CHEBI:35924"/>
        <dbReference type="ChEBI" id="CHEBI:50058"/>
        <dbReference type="EC" id="1.11.1.24"/>
    </reaction>
</comment>
<dbReference type="GO" id="GO:0005737">
    <property type="term" value="C:cytoplasm"/>
    <property type="evidence" value="ECO:0007669"/>
    <property type="project" value="TreeGrafter"/>
</dbReference>
<evidence type="ECO:0000256" key="9">
    <source>
        <dbReference type="ARBA" id="ARBA00049091"/>
    </source>
</evidence>
<keyword evidence="6" id="KW-0676">Redox-active center</keyword>
<evidence type="ECO:0000256" key="6">
    <source>
        <dbReference type="ARBA" id="ARBA00023284"/>
    </source>
</evidence>
<dbReference type="AlphaFoldDB" id="A0A0U1LQD7"/>
<evidence type="ECO:0000256" key="5">
    <source>
        <dbReference type="ARBA" id="ARBA00023157"/>
    </source>
</evidence>
<keyword evidence="5" id="KW-1015">Disulfide bond</keyword>
<evidence type="ECO:0000259" key="11">
    <source>
        <dbReference type="PROSITE" id="PS51352"/>
    </source>
</evidence>
<evidence type="ECO:0000256" key="8">
    <source>
        <dbReference type="ARBA" id="ARBA00038489"/>
    </source>
</evidence>
<dbReference type="Gene3D" id="3.40.30.10">
    <property type="entry name" value="Glutaredoxin"/>
    <property type="match status" value="1"/>
</dbReference>
<evidence type="ECO:0000256" key="3">
    <source>
        <dbReference type="ARBA" id="ARBA00022862"/>
    </source>
</evidence>
<organism evidence="12 13">
    <name type="scientific">Talaromyces islandicus</name>
    <name type="common">Penicillium islandicum</name>
    <dbReference type="NCBI Taxonomy" id="28573"/>
    <lineage>
        <taxon>Eukaryota</taxon>
        <taxon>Fungi</taxon>
        <taxon>Dikarya</taxon>
        <taxon>Ascomycota</taxon>
        <taxon>Pezizomycotina</taxon>
        <taxon>Eurotiomycetes</taxon>
        <taxon>Eurotiomycetidae</taxon>
        <taxon>Eurotiales</taxon>
        <taxon>Trichocomaceae</taxon>
        <taxon>Talaromyces</taxon>
        <taxon>Talaromyces sect. Islandici</taxon>
    </lineage>
</organism>
<dbReference type="PROSITE" id="PS51352">
    <property type="entry name" value="THIOREDOXIN_2"/>
    <property type="match status" value="1"/>
</dbReference>
<name>A0A0U1LQD7_TALIS</name>
<dbReference type="EMBL" id="CVMT01000002">
    <property type="protein sequence ID" value="CRG85550.1"/>
    <property type="molecule type" value="Genomic_DNA"/>
</dbReference>
<dbReference type="OrthoDB" id="338622at2759"/>
<dbReference type="InterPro" id="IPR000866">
    <property type="entry name" value="AhpC/TSA"/>
</dbReference>
<reference evidence="12 13" key="1">
    <citation type="submission" date="2015-04" db="EMBL/GenBank/DDBJ databases">
        <authorList>
            <person name="Syromyatnikov M.Y."/>
            <person name="Popov V.N."/>
        </authorList>
    </citation>
    <scope>NUCLEOTIDE SEQUENCE [LARGE SCALE GENOMIC DNA]</scope>
    <source>
        <strain evidence="12">WF-38-12</strain>
    </source>
</reference>
<gene>
    <name evidence="12" type="ORF">PISL3812_02600</name>
</gene>
<protein>
    <recommendedName>
        <fullName evidence="1">thioredoxin-dependent peroxiredoxin</fullName>
        <ecNumber evidence="1">1.11.1.24</ecNumber>
    </recommendedName>
    <alternativeName>
        <fullName evidence="7">Thioredoxin peroxidase</fullName>
    </alternativeName>
</protein>
<dbReference type="InterPro" id="IPR036249">
    <property type="entry name" value="Thioredoxin-like_sf"/>
</dbReference>
<dbReference type="STRING" id="28573.A0A0U1LQD7"/>
<dbReference type="GO" id="GO:0034599">
    <property type="term" value="P:cellular response to oxidative stress"/>
    <property type="evidence" value="ECO:0007669"/>
    <property type="project" value="TreeGrafter"/>
</dbReference>
<dbReference type="GO" id="GO:0045454">
    <property type="term" value="P:cell redox homeostasis"/>
    <property type="evidence" value="ECO:0007669"/>
    <property type="project" value="TreeGrafter"/>
</dbReference>
<evidence type="ECO:0000256" key="2">
    <source>
        <dbReference type="ARBA" id="ARBA00022559"/>
    </source>
</evidence>
<evidence type="ECO:0000256" key="10">
    <source>
        <dbReference type="SAM" id="MobiDB-lite"/>
    </source>
</evidence>
<evidence type="ECO:0000313" key="13">
    <source>
        <dbReference type="Proteomes" id="UP000054383"/>
    </source>
</evidence>
<feature type="region of interest" description="Disordered" evidence="10">
    <location>
        <begin position="1"/>
        <end position="52"/>
    </location>
</feature>
<dbReference type="EC" id="1.11.1.24" evidence="1"/>
<keyword evidence="3" id="KW-0049">Antioxidant</keyword>
<dbReference type="OMA" id="CTNQVCL"/>
<evidence type="ECO:0000313" key="12">
    <source>
        <dbReference type="EMBL" id="CRG85550.1"/>
    </source>
</evidence>
<evidence type="ECO:0000256" key="7">
    <source>
        <dbReference type="ARBA" id="ARBA00032824"/>
    </source>
</evidence>
<dbReference type="PANTHER" id="PTHR42801">
    <property type="entry name" value="THIOREDOXIN-DEPENDENT PEROXIDE REDUCTASE"/>
    <property type="match status" value="1"/>
</dbReference>
<feature type="compositionally biased region" description="Basic residues" evidence="10">
    <location>
        <begin position="1"/>
        <end position="10"/>
    </location>
</feature>
<dbReference type="InterPro" id="IPR013766">
    <property type="entry name" value="Thioredoxin_domain"/>
</dbReference>
<feature type="compositionally biased region" description="Low complexity" evidence="10">
    <location>
        <begin position="39"/>
        <end position="50"/>
    </location>
</feature>
<sequence length="250" mass="26651">MVVELRKRKAPPAEAQPARAKAAKTAKPKAKAEPKPKASESSSKVPVPKAGESISLKDFGGEIQTNDGETTSLDALVASSKSGVVIFTYPKASTPGCKYMPMLYTIGIATVLPETLLYVSDMSHALRRQALTLFSTGTKQACMFRDKYEPLTSGGLSIYGLSTDSPKANTTFQTKQNLPYPLLCDPSASLIGSLGLKKSPKGTVRGVFAVDKAGKVLLLQPGSPVSTVEAVEELINKDAKDESKEEEEEK</sequence>